<evidence type="ECO:0000256" key="1">
    <source>
        <dbReference type="SAM" id="Coils"/>
    </source>
</evidence>
<protein>
    <submittedName>
        <fullName evidence="3">Uncharacterized protein</fullName>
    </submittedName>
</protein>
<feature type="compositionally biased region" description="Basic and acidic residues" evidence="2">
    <location>
        <begin position="424"/>
        <end position="436"/>
    </location>
</feature>
<organism evidence="3 4">
    <name type="scientific">Myotis myotis</name>
    <name type="common">Greater mouse-eared bat</name>
    <name type="synonym">Vespertilio myotis</name>
    <dbReference type="NCBI Taxonomy" id="51298"/>
    <lineage>
        <taxon>Eukaryota</taxon>
        <taxon>Metazoa</taxon>
        <taxon>Chordata</taxon>
        <taxon>Craniata</taxon>
        <taxon>Vertebrata</taxon>
        <taxon>Euteleostomi</taxon>
        <taxon>Mammalia</taxon>
        <taxon>Eutheria</taxon>
        <taxon>Laurasiatheria</taxon>
        <taxon>Chiroptera</taxon>
        <taxon>Yangochiroptera</taxon>
        <taxon>Vespertilionidae</taxon>
        <taxon>Myotis</taxon>
    </lineage>
</organism>
<proteinExistence type="predicted"/>
<evidence type="ECO:0000313" key="3">
    <source>
        <dbReference type="EMBL" id="KAF6387765.1"/>
    </source>
</evidence>
<keyword evidence="1" id="KW-0175">Coiled coil</keyword>
<accession>A0A7J8ANG8</accession>
<comment type="caution">
    <text evidence="3">The sequence shown here is derived from an EMBL/GenBank/DDBJ whole genome shotgun (WGS) entry which is preliminary data.</text>
</comment>
<dbReference type="Proteomes" id="UP000527355">
    <property type="component" value="Unassembled WGS sequence"/>
</dbReference>
<dbReference type="VEuPathDB" id="HostDB:GeneID_118679418"/>
<dbReference type="AlphaFoldDB" id="A0A7J8ANG8"/>
<evidence type="ECO:0000256" key="2">
    <source>
        <dbReference type="SAM" id="MobiDB-lite"/>
    </source>
</evidence>
<dbReference type="VEuPathDB" id="HostDB:LOC118649377"/>
<gene>
    <name evidence="3" type="ORF">mMyoMyo1_008200</name>
</gene>
<sequence length="436" mass="50276">MITETQAKASRAGGKFQDKTRIRFMLEKMLVLKDNDMQRVLGYDPEPVEKLRKLQRALAVDWWSSGVLMYELFTVNGEKNFGVSMGHELLAEPFRMQAMELFGMGGMETVECLVRSGWAWSRWVRSRLCVESVGAESVCEESVDVESVDVESVRAESDRGHIPQQLLKELLGDSMALEAEQVQRMNQPAHLSWEMEQQSEASSRIAQELQGASFALQESSIEYTELKEENQQLRKEMEELRLQLLQEKDTNQEWETFTEELVKELEQLRHEVDTLKADRALQMLELEWQLQKEKDNSQNLENINKELLKDLKQVLDAVDTLQVKAPQLDPSLLASKNQEAAKEREWEELYELLEQLIQVHEALRQDHACLGALHDQLSGQYQALVEEHSRHKTLLRPSLEMASKAFRRREEGKQEGEGTVLDAYESKDTAPRSELT</sequence>
<evidence type="ECO:0000313" key="4">
    <source>
        <dbReference type="Proteomes" id="UP000527355"/>
    </source>
</evidence>
<name>A0A7J8ANG8_MYOMY</name>
<feature type="coiled-coil region" evidence="1">
    <location>
        <begin position="216"/>
        <end position="324"/>
    </location>
</feature>
<keyword evidence="4" id="KW-1185">Reference proteome</keyword>
<feature type="region of interest" description="Disordered" evidence="2">
    <location>
        <begin position="405"/>
        <end position="436"/>
    </location>
</feature>
<reference evidence="3 4" key="1">
    <citation type="journal article" date="2020" name="Nature">
        <title>Six reference-quality genomes reveal evolution of bat adaptations.</title>
        <authorList>
            <person name="Jebb D."/>
            <person name="Huang Z."/>
            <person name="Pippel M."/>
            <person name="Hughes G.M."/>
            <person name="Lavrichenko K."/>
            <person name="Devanna P."/>
            <person name="Winkler S."/>
            <person name="Jermiin L.S."/>
            <person name="Skirmuntt E.C."/>
            <person name="Katzourakis A."/>
            <person name="Burkitt-Gray L."/>
            <person name="Ray D.A."/>
            <person name="Sullivan K.A.M."/>
            <person name="Roscito J.G."/>
            <person name="Kirilenko B.M."/>
            <person name="Davalos L.M."/>
            <person name="Corthals A.P."/>
            <person name="Power M.L."/>
            <person name="Jones G."/>
            <person name="Ransome R.D."/>
            <person name="Dechmann D.K.N."/>
            <person name="Locatelli A.G."/>
            <person name="Puechmaille S.J."/>
            <person name="Fedrigo O."/>
            <person name="Jarvis E.D."/>
            <person name="Hiller M."/>
            <person name="Vernes S.C."/>
            <person name="Myers E.W."/>
            <person name="Teeling E.C."/>
        </authorList>
    </citation>
    <scope>NUCLEOTIDE SEQUENCE [LARGE SCALE GENOMIC DNA]</scope>
    <source>
        <strain evidence="3">MMyoMyo1</strain>
        <tissue evidence="3">Flight muscle</tissue>
    </source>
</reference>
<dbReference type="EMBL" id="JABWUV010000001">
    <property type="protein sequence ID" value="KAF6387765.1"/>
    <property type="molecule type" value="Genomic_DNA"/>
</dbReference>